<keyword evidence="4" id="KW-1185">Reference proteome</keyword>
<feature type="transmembrane region" description="Helical" evidence="1">
    <location>
        <begin position="31"/>
        <end position="48"/>
    </location>
</feature>
<feature type="transmembrane region" description="Helical" evidence="1">
    <location>
        <begin position="274"/>
        <end position="292"/>
    </location>
</feature>
<feature type="chain" id="PRO_5045503185" evidence="2">
    <location>
        <begin position="22"/>
        <end position="356"/>
    </location>
</feature>
<accession>A0ABY2DL22</accession>
<keyword evidence="1" id="KW-0812">Transmembrane</keyword>
<feature type="transmembrane region" description="Helical" evidence="1">
    <location>
        <begin position="298"/>
        <end position="317"/>
    </location>
</feature>
<feature type="transmembrane region" description="Helical" evidence="1">
    <location>
        <begin position="244"/>
        <end position="262"/>
    </location>
</feature>
<feature type="transmembrane region" description="Helical" evidence="1">
    <location>
        <begin position="156"/>
        <end position="178"/>
    </location>
</feature>
<protein>
    <submittedName>
        <fullName evidence="3">Low temperature requirement protein A</fullName>
    </submittedName>
</protein>
<organism evidence="3 4">
    <name type="scientific">Micromonospora fluostatini</name>
    <dbReference type="NCBI Taxonomy" id="1629071"/>
    <lineage>
        <taxon>Bacteria</taxon>
        <taxon>Bacillati</taxon>
        <taxon>Actinomycetota</taxon>
        <taxon>Actinomycetes</taxon>
        <taxon>Micromonosporales</taxon>
        <taxon>Micromonosporaceae</taxon>
        <taxon>Micromonospora</taxon>
    </lineage>
</organism>
<keyword evidence="1" id="KW-1133">Transmembrane helix</keyword>
<comment type="caution">
    <text evidence="3">The sequence shown here is derived from an EMBL/GenBank/DDBJ whole genome shotgun (WGS) entry which is preliminary data.</text>
</comment>
<keyword evidence="2" id="KW-0732">Signal</keyword>
<proteinExistence type="predicted"/>
<evidence type="ECO:0000256" key="1">
    <source>
        <dbReference type="SAM" id="Phobius"/>
    </source>
</evidence>
<dbReference type="InterPro" id="IPR010640">
    <property type="entry name" value="Low_temperature_requirement_A"/>
</dbReference>
<evidence type="ECO:0000256" key="2">
    <source>
        <dbReference type="SAM" id="SignalP"/>
    </source>
</evidence>
<dbReference type="Proteomes" id="UP000295626">
    <property type="component" value="Unassembled WGS sequence"/>
</dbReference>
<dbReference type="Pfam" id="PF06772">
    <property type="entry name" value="LtrA"/>
    <property type="match status" value="1"/>
</dbReference>
<keyword evidence="1" id="KW-0472">Membrane</keyword>
<dbReference type="EMBL" id="SMKE01000057">
    <property type="protein sequence ID" value="TDC01287.1"/>
    <property type="molecule type" value="Genomic_DNA"/>
</dbReference>
<feature type="transmembrane region" description="Helical" evidence="1">
    <location>
        <begin position="60"/>
        <end position="85"/>
    </location>
</feature>
<feature type="transmembrane region" description="Helical" evidence="1">
    <location>
        <begin position="206"/>
        <end position="224"/>
    </location>
</feature>
<reference evidence="3 4" key="1">
    <citation type="submission" date="2019-02" db="EMBL/GenBank/DDBJ databases">
        <title>Draft genome sequences of novel Actinobacteria.</title>
        <authorList>
            <person name="Sahin N."/>
            <person name="Ay H."/>
            <person name="Saygin H."/>
        </authorList>
    </citation>
    <scope>NUCLEOTIDE SEQUENCE [LARGE SCALE GENOMIC DNA]</scope>
    <source>
        <strain evidence="3 4">JCM 30529</strain>
    </source>
</reference>
<gene>
    <name evidence="3" type="ORF">E1091_03160</name>
</gene>
<evidence type="ECO:0000313" key="4">
    <source>
        <dbReference type="Proteomes" id="UP000295626"/>
    </source>
</evidence>
<name>A0ABY2DL22_9ACTN</name>
<evidence type="ECO:0000313" key="3">
    <source>
        <dbReference type="EMBL" id="TDC01287.1"/>
    </source>
</evidence>
<sequence>MVVGMAALFAFALAVPQAIHAQGEGLAGPITVAVSYLVVRAVHFWIFWHVTHRESAEIRYLNRLVAESVASTGLLLAAAFVPILIADTMISTLVRDGCWAAVVLSQYATGLLLGSRSAGVTSAEHWTERYDLILMIALGESVLSVGLGTATNFPQAVHWPAIAAAGISILLAAALWWWHFDVIGPAARIALHAAKGRRRVTMARDAYAYIFLPMIAGLILFSLGAEEMLKWLTEPHPMPLGTALPGPGVPLLFGGLICYLAGDMLFQLRTLHTVTWLRLGTLLLLAALIPVALRMPALAALVMATVVCVGLAAAEVVTMSEARAELRHAVFTERTAHEAREAQWRSRWHHDDPDTR</sequence>
<feature type="signal peptide" evidence="2">
    <location>
        <begin position="1"/>
        <end position="21"/>
    </location>
</feature>